<evidence type="ECO:0000313" key="1">
    <source>
        <dbReference type="EMBL" id="KUE74734.1"/>
    </source>
</evidence>
<dbReference type="Proteomes" id="UP000053433">
    <property type="component" value="Unassembled WGS sequence"/>
</dbReference>
<evidence type="ECO:0000313" key="2">
    <source>
        <dbReference type="Proteomes" id="UP000053433"/>
    </source>
</evidence>
<reference evidence="1 2" key="1">
    <citation type="submission" date="2015-10" db="EMBL/GenBank/DDBJ databases">
        <title>A novel member of the family Ruminococcaceae isolated from human faeces.</title>
        <authorList>
            <person name="Shkoporov A.N."/>
            <person name="Chaplin A.V."/>
            <person name="Motuzova O.V."/>
            <person name="Kafarskaia L.I."/>
            <person name="Efimov B.A."/>
        </authorList>
    </citation>
    <scope>NUCLEOTIDE SEQUENCE [LARGE SCALE GENOMIC DNA]</scope>
    <source>
        <strain evidence="1 2">668</strain>
    </source>
</reference>
<accession>A0A0W7TLM9</accession>
<organism evidence="1 2">
    <name type="scientific">Ruthenibacterium lactatiformans</name>
    <dbReference type="NCBI Taxonomy" id="1550024"/>
    <lineage>
        <taxon>Bacteria</taxon>
        <taxon>Bacillati</taxon>
        <taxon>Bacillota</taxon>
        <taxon>Clostridia</taxon>
        <taxon>Eubacteriales</taxon>
        <taxon>Oscillospiraceae</taxon>
        <taxon>Ruthenibacterium</taxon>
    </lineage>
</organism>
<sequence>MKQEMEAVKMARERLYRMTEIQRNMLVVALMDEYRKQKAQDVPDPSIGRLAVRAEDAPRHKNRLPWDRERLYDLYLNDAEWRMARDALNALRSWRFSVGKGDGGTDDALLRVMAAKYKKAPER</sequence>
<proteinExistence type="predicted"/>
<comment type="caution">
    <text evidence="1">The sequence shown here is derived from an EMBL/GenBank/DDBJ whole genome shotgun (WGS) entry which is preliminary data.</text>
</comment>
<gene>
    <name evidence="1" type="ORF">ASJ35_17565</name>
</gene>
<dbReference type="AlphaFoldDB" id="A0A0W7TLM9"/>
<name>A0A0W7TLM9_9FIRM</name>
<protein>
    <submittedName>
        <fullName evidence="1">Uncharacterized protein</fullName>
    </submittedName>
</protein>
<dbReference type="EMBL" id="LMUA01000045">
    <property type="protein sequence ID" value="KUE74734.1"/>
    <property type="molecule type" value="Genomic_DNA"/>
</dbReference>